<dbReference type="AlphaFoldDB" id="J9GQL6"/>
<name>J9GQL6_9ZZZZ</name>
<comment type="caution">
    <text evidence="1">The sequence shown here is derived from an EMBL/GenBank/DDBJ whole genome shotgun (WGS) entry which is preliminary data.</text>
</comment>
<organism evidence="1">
    <name type="scientific">gut metagenome</name>
    <dbReference type="NCBI Taxonomy" id="749906"/>
    <lineage>
        <taxon>unclassified sequences</taxon>
        <taxon>metagenomes</taxon>
        <taxon>organismal metagenomes</taxon>
    </lineage>
</organism>
<reference evidence="1" key="1">
    <citation type="journal article" date="2012" name="PLoS ONE">
        <title>Gene sets for utilization of primary and secondary nutrition supplies in the distal gut of endangered iberian lynx.</title>
        <authorList>
            <person name="Alcaide M."/>
            <person name="Messina E."/>
            <person name="Richter M."/>
            <person name="Bargiela R."/>
            <person name="Peplies J."/>
            <person name="Huws S.A."/>
            <person name="Newbold C.J."/>
            <person name="Golyshin P.N."/>
            <person name="Simon M.A."/>
            <person name="Lopez G."/>
            <person name="Yakimov M.M."/>
            <person name="Ferrer M."/>
        </authorList>
    </citation>
    <scope>NUCLEOTIDE SEQUENCE</scope>
</reference>
<sequence>MEFYRTAIILYRLVFSFRLSLLQHKGGRLLFGNLPP</sequence>
<evidence type="ECO:0000313" key="1">
    <source>
        <dbReference type="EMBL" id="EJX10627.1"/>
    </source>
</evidence>
<accession>J9GQL6</accession>
<protein>
    <submittedName>
        <fullName evidence="1">Uncharacterized protein</fullName>
    </submittedName>
</protein>
<gene>
    <name evidence="1" type="ORF">EVA_00823</name>
</gene>
<dbReference type="EMBL" id="AMCI01000144">
    <property type="protein sequence ID" value="EJX10627.1"/>
    <property type="molecule type" value="Genomic_DNA"/>
</dbReference>
<proteinExistence type="predicted"/>